<proteinExistence type="inferred from homology"/>
<evidence type="ECO:0000256" key="7">
    <source>
        <dbReference type="ARBA" id="ARBA00023136"/>
    </source>
</evidence>
<dbReference type="PANTHER" id="PTHR30450">
    <property type="entry name" value="ABC TRANSPORTER PERMEASE"/>
    <property type="match status" value="1"/>
</dbReference>
<keyword evidence="7 8" id="KW-0472">Membrane</keyword>
<dbReference type="FunFam" id="1.10.3720.10:FF:000002">
    <property type="entry name" value="D-methionine ABC transporter permease MetI"/>
    <property type="match status" value="1"/>
</dbReference>
<evidence type="ECO:0000256" key="1">
    <source>
        <dbReference type="ARBA" id="ARBA00004651"/>
    </source>
</evidence>
<dbReference type="Gene3D" id="1.10.3720.10">
    <property type="entry name" value="MetI-like"/>
    <property type="match status" value="1"/>
</dbReference>
<dbReference type="InterPro" id="IPR035906">
    <property type="entry name" value="MetI-like_sf"/>
</dbReference>
<evidence type="ECO:0000256" key="4">
    <source>
        <dbReference type="ARBA" id="ARBA00022475"/>
    </source>
</evidence>
<evidence type="ECO:0000256" key="3">
    <source>
        <dbReference type="ARBA" id="ARBA00022448"/>
    </source>
</evidence>
<evidence type="ECO:0000313" key="10">
    <source>
        <dbReference type="EMBL" id="OKL48643.1"/>
    </source>
</evidence>
<keyword evidence="6 8" id="KW-1133">Transmembrane helix</keyword>
<keyword evidence="5 8" id="KW-0812">Transmembrane</keyword>
<evidence type="ECO:0000256" key="5">
    <source>
        <dbReference type="ARBA" id="ARBA00022692"/>
    </source>
</evidence>
<protein>
    <submittedName>
        <fullName evidence="10">Metal ABC transporter permease</fullName>
    </submittedName>
</protein>
<name>A0A1Q5PM95_9ACTO</name>
<dbReference type="AlphaFoldDB" id="A0A1Q5PM95"/>
<dbReference type="SUPFAM" id="SSF161098">
    <property type="entry name" value="MetI-like"/>
    <property type="match status" value="1"/>
</dbReference>
<dbReference type="InterPro" id="IPR051322">
    <property type="entry name" value="AA_ABC_Transporter_Permease"/>
</dbReference>
<feature type="transmembrane region" description="Helical" evidence="8">
    <location>
        <begin position="209"/>
        <end position="228"/>
    </location>
</feature>
<feature type="domain" description="ABC transmembrane type-1" evidence="9">
    <location>
        <begin position="34"/>
        <end position="228"/>
    </location>
</feature>
<feature type="transmembrane region" description="Helical" evidence="8">
    <location>
        <begin position="163"/>
        <end position="189"/>
    </location>
</feature>
<dbReference type="InterPro" id="IPR000515">
    <property type="entry name" value="MetI-like"/>
</dbReference>
<dbReference type="RefSeq" id="WP_075361672.1">
    <property type="nucleotide sequence ID" value="NZ_MPDM01000005.1"/>
</dbReference>
<keyword evidence="3 8" id="KW-0813">Transport</keyword>
<dbReference type="GO" id="GO:0005886">
    <property type="term" value="C:plasma membrane"/>
    <property type="evidence" value="ECO:0007669"/>
    <property type="project" value="UniProtKB-SubCell"/>
</dbReference>
<evidence type="ECO:0000259" key="9">
    <source>
        <dbReference type="PROSITE" id="PS50928"/>
    </source>
</evidence>
<evidence type="ECO:0000256" key="2">
    <source>
        <dbReference type="ARBA" id="ARBA00007069"/>
    </source>
</evidence>
<dbReference type="Pfam" id="PF00528">
    <property type="entry name" value="BPD_transp_1"/>
    <property type="match status" value="1"/>
</dbReference>
<comment type="similarity">
    <text evidence="2">Belongs to the binding-protein-dependent transport system permease family. CysTW subfamily.</text>
</comment>
<feature type="transmembrane region" description="Helical" evidence="8">
    <location>
        <begin position="41"/>
        <end position="61"/>
    </location>
</feature>
<reference evidence="11" key="1">
    <citation type="submission" date="2016-11" db="EMBL/GenBank/DDBJ databases">
        <title>Actinomyces gypaetusis sp. nov. isolated from Gypaetus barbatus in Qinghai Tibet Plateau China.</title>
        <authorList>
            <person name="Meng X."/>
        </authorList>
    </citation>
    <scope>NUCLEOTIDE SEQUENCE [LARGE SCALE GENOMIC DNA]</scope>
    <source>
        <strain evidence="11">DSM 15383</strain>
    </source>
</reference>
<gene>
    <name evidence="10" type="ORF">BM477_05420</name>
</gene>
<feature type="transmembrane region" description="Helical" evidence="8">
    <location>
        <begin position="73"/>
        <end position="96"/>
    </location>
</feature>
<evidence type="ECO:0000256" key="8">
    <source>
        <dbReference type="RuleBase" id="RU363032"/>
    </source>
</evidence>
<comment type="caution">
    <text evidence="10">The sequence shown here is derived from an EMBL/GenBank/DDBJ whole genome shotgun (WGS) entry which is preliminary data.</text>
</comment>
<dbReference type="GO" id="GO:0048473">
    <property type="term" value="P:D-methionine transmembrane transport"/>
    <property type="evidence" value="ECO:0007669"/>
    <property type="project" value="TreeGrafter"/>
</dbReference>
<dbReference type="PROSITE" id="PS50928">
    <property type="entry name" value="ABC_TM1"/>
    <property type="match status" value="1"/>
</dbReference>
<evidence type="ECO:0000256" key="6">
    <source>
        <dbReference type="ARBA" id="ARBA00022989"/>
    </source>
</evidence>
<keyword evidence="4" id="KW-1003">Cell membrane</keyword>
<dbReference type="PANTHER" id="PTHR30450:SF1">
    <property type="entry name" value="D-METHIONINE TRANSPORT SYSTEM PERMEASE PROTEIN METI-RELATED"/>
    <property type="match status" value="1"/>
</dbReference>
<comment type="subcellular location">
    <subcellularLocation>
        <location evidence="1 8">Cell membrane</location>
        <topology evidence="1 8">Multi-pass membrane protein</topology>
    </subcellularLocation>
</comment>
<accession>A0A1Q5PM95</accession>
<organism evidence="10 11">
    <name type="scientific">Boudabousia marimammalium</name>
    <dbReference type="NCBI Taxonomy" id="156892"/>
    <lineage>
        <taxon>Bacteria</taxon>
        <taxon>Bacillati</taxon>
        <taxon>Actinomycetota</taxon>
        <taxon>Actinomycetes</taxon>
        <taxon>Actinomycetales</taxon>
        <taxon>Actinomycetaceae</taxon>
        <taxon>Boudabousia</taxon>
    </lineage>
</organism>
<keyword evidence="11" id="KW-1185">Reference proteome</keyword>
<evidence type="ECO:0000313" key="11">
    <source>
        <dbReference type="Proteomes" id="UP000186465"/>
    </source>
</evidence>
<dbReference type="Proteomes" id="UP000186465">
    <property type="component" value="Unassembled WGS sequence"/>
</dbReference>
<feature type="transmembrane region" description="Helical" evidence="8">
    <location>
        <begin position="102"/>
        <end position="126"/>
    </location>
</feature>
<dbReference type="EMBL" id="MPDM01000005">
    <property type="protein sequence ID" value="OKL48643.1"/>
    <property type="molecule type" value="Genomic_DNA"/>
</dbReference>
<dbReference type="CDD" id="cd06261">
    <property type="entry name" value="TM_PBP2"/>
    <property type="match status" value="1"/>
</dbReference>
<sequence>MSSYLPVLVTSLMGTDNGTWFDNPVIRSGYLTAVWETVAKAVSSTTLTMLLGIPLGIALVATGKDHLFPSRGVNSVLSFIVNVGRSIPFLILAVAIMPFTRYLIGTTIGWQGALVPLVVAAVPYYARLVETAILGVEKGKIEAAQMMGASRMRILFDVLLREAAAPLVQASTVLAITLIGFGAMAGALSGGGLGQMAMNYGYNRYELDVMVLTVVGIVLLVQIVQMVGDMISRRVDHR</sequence>
<dbReference type="OrthoDB" id="9793490at2"/>
<dbReference type="STRING" id="156892.BM477_05420"/>